<evidence type="ECO:0000256" key="6">
    <source>
        <dbReference type="ARBA" id="ARBA00022634"/>
    </source>
</evidence>
<dbReference type="STRING" id="59843.A3958_00820"/>
<gene>
    <name evidence="17" type="ORF">AWU65_28555</name>
</gene>
<evidence type="ECO:0000256" key="3">
    <source>
        <dbReference type="ARBA" id="ARBA00012274"/>
    </source>
</evidence>
<dbReference type="AlphaFoldDB" id="A0A163G219"/>
<reference evidence="17" key="1">
    <citation type="journal article" date="2016" name="Genome Announc.">
        <title>Draft genomes of two strains of Paenibacillus glucanolyticus with capability to degrade lignocellulose.</title>
        <authorList>
            <person name="Mathews S.L."/>
            <person name="Pawlak J."/>
            <person name="Grunden A.M."/>
        </authorList>
    </citation>
    <scope>NUCLEOTIDE SEQUENCE [LARGE SCALE GENOMIC DNA]</scope>
    <source>
        <strain evidence="17">SLM1</strain>
    </source>
</reference>
<name>A0A163G219_9BACL</name>
<dbReference type="PANTHER" id="PTHR43371:SF1">
    <property type="entry name" value="RIBONUCLEOSIDE-DIPHOSPHATE REDUCTASE"/>
    <property type="match status" value="1"/>
</dbReference>
<comment type="catalytic activity">
    <reaction evidence="12 13">
        <text>a 2'-deoxyribonucleoside 5'-diphosphate + [thioredoxin]-disulfide + H2O = a ribonucleoside 5'-diphosphate + [thioredoxin]-dithiol</text>
        <dbReference type="Rhea" id="RHEA:23252"/>
        <dbReference type="Rhea" id="RHEA-COMP:10698"/>
        <dbReference type="Rhea" id="RHEA-COMP:10700"/>
        <dbReference type="ChEBI" id="CHEBI:15377"/>
        <dbReference type="ChEBI" id="CHEBI:29950"/>
        <dbReference type="ChEBI" id="CHEBI:50058"/>
        <dbReference type="ChEBI" id="CHEBI:57930"/>
        <dbReference type="ChEBI" id="CHEBI:73316"/>
        <dbReference type="EC" id="1.17.4.1"/>
    </reaction>
</comment>
<proteinExistence type="inferred from homology"/>
<keyword evidence="9" id="KW-1015">Disulfide bond</keyword>
<dbReference type="NCBIfam" id="TIGR02504">
    <property type="entry name" value="NrdJ_Z"/>
    <property type="match status" value="1"/>
</dbReference>
<feature type="compositionally biased region" description="Low complexity" evidence="14">
    <location>
        <begin position="659"/>
        <end position="669"/>
    </location>
</feature>
<dbReference type="InterPro" id="IPR013344">
    <property type="entry name" value="RNR_NrdJ/NrdZ"/>
</dbReference>
<dbReference type="GO" id="GO:0071897">
    <property type="term" value="P:DNA biosynthetic process"/>
    <property type="evidence" value="ECO:0007669"/>
    <property type="project" value="UniProtKB-KW"/>
</dbReference>
<dbReference type="PRINTS" id="PR01183">
    <property type="entry name" value="RIBORDTASEM1"/>
</dbReference>
<feature type="domain" description="TSCPD" evidence="16">
    <location>
        <begin position="694"/>
        <end position="802"/>
    </location>
</feature>
<comment type="function">
    <text evidence="11 13">Catalyzes the reduction of ribonucleotides to deoxyribonucleotides. May function to provide a pool of deoxyribonucleotide precursors for DNA repair during oxygen limitation and/or for immediate growth after restoration of oxygen.</text>
</comment>
<evidence type="ECO:0000256" key="8">
    <source>
        <dbReference type="ARBA" id="ARBA00023002"/>
    </source>
</evidence>
<feature type="compositionally biased region" description="Low complexity" evidence="14">
    <location>
        <begin position="816"/>
        <end position="836"/>
    </location>
</feature>
<keyword evidence="8 13" id="KW-0560">Oxidoreductase</keyword>
<organism evidence="17 18">
    <name type="scientific">Paenibacillus glucanolyticus</name>
    <dbReference type="NCBI Taxonomy" id="59843"/>
    <lineage>
        <taxon>Bacteria</taxon>
        <taxon>Bacillati</taxon>
        <taxon>Bacillota</taxon>
        <taxon>Bacilli</taxon>
        <taxon>Bacillales</taxon>
        <taxon>Paenibacillaceae</taxon>
        <taxon>Paenibacillus</taxon>
    </lineage>
</organism>
<evidence type="ECO:0000259" key="16">
    <source>
        <dbReference type="Pfam" id="PF12637"/>
    </source>
</evidence>
<dbReference type="Pfam" id="PF12637">
    <property type="entry name" value="TSCPD"/>
    <property type="match status" value="1"/>
</dbReference>
<accession>A0A163G219</accession>
<evidence type="ECO:0000313" key="18">
    <source>
        <dbReference type="Proteomes" id="UP000076796"/>
    </source>
</evidence>
<evidence type="ECO:0000256" key="7">
    <source>
        <dbReference type="ARBA" id="ARBA00022741"/>
    </source>
</evidence>
<dbReference type="InterPro" id="IPR050862">
    <property type="entry name" value="RdRp_reductase_class-2"/>
</dbReference>
<dbReference type="SUPFAM" id="SSF51998">
    <property type="entry name" value="PFL-like glycyl radical enzymes"/>
    <property type="match status" value="1"/>
</dbReference>
<dbReference type="Proteomes" id="UP000076796">
    <property type="component" value="Unassembled WGS sequence"/>
</dbReference>
<keyword evidence="10 13" id="KW-0170">Cobalt</keyword>
<dbReference type="EC" id="1.17.4.1" evidence="3 13"/>
<evidence type="ECO:0000259" key="15">
    <source>
        <dbReference type="Pfam" id="PF02867"/>
    </source>
</evidence>
<dbReference type="CDD" id="cd02888">
    <property type="entry name" value="RNR_II_dimer"/>
    <property type="match status" value="1"/>
</dbReference>
<feature type="region of interest" description="Disordered" evidence="14">
    <location>
        <begin position="644"/>
        <end position="669"/>
    </location>
</feature>
<dbReference type="InterPro" id="IPR024434">
    <property type="entry name" value="TSCPD_dom"/>
</dbReference>
<evidence type="ECO:0000256" key="11">
    <source>
        <dbReference type="ARBA" id="ARBA00025437"/>
    </source>
</evidence>
<evidence type="ECO:0000256" key="14">
    <source>
        <dbReference type="SAM" id="MobiDB-lite"/>
    </source>
</evidence>
<evidence type="ECO:0000256" key="13">
    <source>
        <dbReference type="RuleBase" id="RU364064"/>
    </source>
</evidence>
<comment type="caution">
    <text evidence="17">The sequence shown here is derived from an EMBL/GenBank/DDBJ whole genome shotgun (WGS) entry which is preliminary data.</text>
</comment>
<protein>
    <recommendedName>
        <fullName evidence="4 13">Vitamin B12-dependent ribonucleotide reductase</fullName>
        <ecNumber evidence="3 13">1.17.4.1</ecNumber>
    </recommendedName>
</protein>
<keyword evidence="6 13" id="KW-0237">DNA synthesis</keyword>
<evidence type="ECO:0000256" key="4">
    <source>
        <dbReference type="ARBA" id="ARBA00014409"/>
    </source>
</evidence>
<evidence type="ECO:0000256" key="5">
    <source>
        <dbReference type="ARBA" id="ARBA00022628"/>
    </source>
</evidence>
<evidence type="ECO:0000256" key="2">
    <source>
        <dbReference type="ARBA" id="ARBA00007405"/>
    </source>
</evidence>
<evidence type="ECO:0000256" key="10">
    <source>
        <dbReference type="ARBA" id="ARBA00023285"/>
    </source>
</evidence>
<dbReference type="GO" id="GO:0000166">
    <property type="term" value="F:nucleotide binding"/>
    <property type="evidence" value="ECO:0007669"/>
    <property type="project" value="UniProtKB-KW"/>
</dbReference>
<dbReference type="EMBL" id="LWMH01000002">
    <property type="protein sequence ID" value="KZS44694.1"/>
    <property type="molecule type" value="Genomic_DNA"/>
</dbReference>
<comment type="cofactor">
    <cofactor evidence="1 13">
        <name>adenosylcob(III)alamin</name>
        <dbReference type="ChEBI" id="CHEBI:18408"/>
    </cofactor>
</comment>
<dbReference type="RefSeq" id="WP_063480526.1">
    <property type="nucleotide sequence ID" value="NZ_CP147845.1"/>
</dbReference>
<keyword evidence="18" id="KW-1185">Reference proteome</keyword>
<keyword evidence="7 13" id="KW-0547">Nucleotide-binding</keyword>
<evidence type="ECO:0000256" key="12">
    <source>
        <dbReference type="ARBA" id="ARBA00047754"/>
    </source>
</evidence>
<evidence type="ECO:0000256" key="9">
    <source>
        <dbReference type="ARBA" id="ARBA00023157"/>
    </source>
</evidence>
<comment type="similarity">
    <text evidence="2 13">Belongs to the ribonucleoside diphosphate reductase class-2 family.</text>
</comment>
<evidence type="ECO:0000313" key="17">
    <source>
        <dbReference type="EMBL" id="KZS44694.1"/>
    </source>
</evidence>
<dbReference type="GeneID" id="97554403"/>
<dbReference type="GO" id="GO:0004748">
    <property type="term" value="F:ribonucleoside-diphosphate reductase activity, thioredoxin disulfide as acceptor"/>
    <property type="evidence" value="ECO:0007669"/>
    <property type="project" value="UniProtKB-EC"/>
</dbReference>
<keyword evidence="5 13" id="KW-0846">Cobalamin</keyword>
<dbReference type="GO" id="GO:0031419">
    <property type="term" value="F:cobalamin binding"/>
    <property type="evidence" value="ECO:0007669"/>
    <property type="project" value="UniProtKB-KW"/>
</dbReference>
<evidence type="ECO:0000256" key="1">
    <source>
        <dbReference type="ARBA" id="ARBA00001922"/>
    </source>
</evidence>
<dbReference type="Gene3D" id="3.20.70.20">
    <property type="match status" value="1"/>
</dbReference>
<dbReference type="PANTHER" id="PTHR43371">
    <property type="entry name" value="VITAMIN B12-DEPENDENT RIBONUCLEOTIDE REDUCTASE"/>
    <property type="match status" value="1"/>
</dbReference>
<feature type="region of interest" description="Disordered" evidence="14">
    <location>
        <begin position="807"/>
        <end position="838"/>
    </location>
</feature>
<dbReference type="InterPro" id="IPR000788">
    <property type="entry name" value="RNR_lg_C"/>
</dbReference>
<dbReference type="Pfam" id="PF02867">
    <property type="entry name" value="Ribonuc_red_lgC"/>
    <property type="match status" value="1"/>
</dbReference>
<sequence length="881" mass="96129">MQNQRLEGLSEKIFLDRYAWKDADTNNAKVGDVVLVLTKDDPKFPTKEVGEIVKREGRKVTVKTRKGELVESDVEKLTLTIEKTPEEMWDRLAAAMSSVEATPELQEEWRGKFREILDDWKLVPGGRIAAGAGASDELTLFNCYVIPSPKDSRGGIMETLSEMTEIMARGGGVGINLSSLRPRRAIVRGVNGSSSGAVSWGGLFSYTTGLIEQGGSRRGALMLMINDWHPDVEDFITVKQTMGQVTNANLSVCVSNDFMKAVKEDLDWELVFPDTTDPDYDELWDGDLEKWKKAGHSVIPYKTVRAREVWHTIIESAWKSAEPGVVFMEYYNQMSNSWYFNPIICTNPCGEQGLPGWGVCNLSAMNLSKFYDEANHDVAWEELATTTRYSVRFLDNVIDRTPYHFEENELNQKKERRVGLGTMGLAELMIKLNIRYGSPESLEFLDKLYGFIAREAYLASADIAEEKGSFQAFDAELYLQSGFMKNMAEVYPEVADAVREKGARNVTVITQAPTGSTGTMVGTSTGIEPYFAFKYFRQSRLGFDEQFVPIAQDWLDSHPGEELPDYYVTAMTLSAEDHIRVQAAIQRWVDSSISKTANCPADFTVEDTKRLYELAFDLGCKGVTIYRDGSRDVQVLQTEKKEEKAAEAVTAPSAETALEQSAAGQAAEDAASVEPAGASVAVTASASKSGLDKQYKKRPQVLRGATYKMNTPFGMAYITINDLDGIPSEIFLNVGKAGSDVFAMAEALGRVCSLFLRYGDHGNKVELLIKHLKGIGGTGAIGFGANRVESIADAVAKALETHVANNAEADHDHDPAPVAATMAPADADESGAPAAAGYGGHGSHAGGGSMSLDLCPSCGGASLINIEGCKTCGNCGYSKCS</sequence>
<feature type="domain" description="Ribonucleotide reductase large subunit C-terminal" evidence="15">
    <location>
        <begin position="143"/>
        <end position="626"/>
    </location>
</feature>